<dbReference type="AlphaFoldDB" id="A0A1M7JN46"/>
<feature type="signal peptide" evidence="2">
    <location>
        <begin position="1"/>
        <end position="21"/>
    </location>
</feature>
<protein>
    <submittedName>
        <fullName evidence="3">Uncharacterized protein</fullName>
    </submittedName>
</protein>
<name>A0A1M7JN46_RUMFL</name>
<keyword evidence="2" id="KW-0732">Signal</keyword>
<organism evidence="3 4">
    <name type="scientific">Ruminococcus flavefaciens</name>
    <dbReference type="NCBI Taxonomy" id="1265"/>
    <lineage>
        <taxon>Bacteria</taxon>
        <taxon>Bacillati</taxon>
        <taxon>Bacillota</taxon>
        <taxon>Clostridia</taxon>
        <taxon>Eubacteriales</taxon>
        <taxon>Oscillospiraceae</taxon>
        <taxon>Ruminococcus</taxon>
    </lineage>
</organism>
<dbReference type="RefSeq" id="WP_072950534.1">
    <property type="nucleotide sequence ID" value="NZ_FRCT01000006.1"/>
</dbReference>
<sequence length="180" mass="20467">MKKTVSCLMILAMIFSGVSCGGSGSEKSEVQTTTKQTAPPKYPEATESFPVEINADSFIGEWSSGKNRIIIEKSGDGYIADIEWRIGPGEFLKDYKLNYKCVYNETDLTMACSDGVLFETEYFDDGTTAEKQVYDDGTAIFRISVETREWQGKELHEYTLLWFDDKDDSFRDWEFVKTTL</sequence>
<dbReference type="Proteomes" id="UP000184394">
    <property type="component" value="Unassembled WGS sequence"/>
</dbReference>
<accession>A0A1M7JN46</accession>
<evidence type="ECO:0000256" key="2">
    <source>
        <dbReference type="SAM" id="SignalP"/>
    </source>
</evidence>
<evidence type="ECO:0000256" key="1">
    <source>
        <dbReference type="SAM" id="MobiDB-lite"/>
    </source>
</evidence>
<feature type="chain" id="PRO_5039475870" evidence="2">
    <location>
        <begin position="22"/>
        <end position="180"/>
    </location>
</feature>
<evidence type="ECO:0000313" key="3">
    <source>
        <dbReference type="EMBL" id="SHM54529.1"/>
    </source>
</evidence>
<dbReference type="EMBL" id="FRCT01000006">
    <property type="protein sequence ID" value="SHM54529.1"/>
    <property type="molecule type" value="Genomic_DNA"/>
</dbReference>
<reference evidence="3 4" key="1">
    <citation type="submission" date="2016-11" db="EMBL/GenBank/DDBJ databases">
        <authorList>
            <person name="Jaros S."/>
            <person name="Januszkiewicz K."/>
            <person name="Wedrychowicz H."/>
        </authorList>
    </citation>
    <scope>NUCLEOTIDE SEQUENCE [LARGE SCALE GENOMIC DNA]</scope>
    <source>
        <strain evidence="3 4">Y1</strain>
    </source>
</reference>
<evidence type="ECO:0000313" key="4">
    <source>
        <dbReference type="Proteomes" id="UP000184394"/>
    </source>
</evidence>
<gene>
    <name evidence="3" type="ORF">SAMN04487860_106121</name>
</gene>
<feature type="region of interest" description="Disordered" evidence="1">
    <location>
        <begin position="21"/>
        <end position="44"/>
    </location>
</feature>
<proteinExistence type="predicted"/>
<dbReference type="PROSITE" id="PS51257">
    <property type="entry name" value="PROKAR_LIPOPROTEIN"/>
    <property type="match status" value="1"/>
</dbReference>